<accession>A0A561DXX7</accession>
<reference evidence="2 3" key="1">
    <citation type="submission" date="2019-06" db="EMBL/GenBank/DDBJ databases">
        <title>Sorghum-associated microbial communities from plants grown in Nebraska, USA.</title>
        <authorList>
            <person name="Schachtman D."/>
        </authorList>
    </citation>
    <scope>NUCLEOTIDE SEQUENCE [LARGE SCALE GENOMIC DNA]</scope>
    <source>
        <strain evidence="2 3">2482</strain>
    </source>
</reference>
<name>A0A561DXX7_9BACI</name>
<dbReference type="EMBL" id="VIVN01000001">
    <property type="protein sequence ID" value="TWE08223.1"/>
    <property type="molecule type" value="Genomic_DNA"/>
</dbReference>
<dbReference type="CDD" id="cd04692">
    <property type="entry name" value="NUDIX_Hydrolase"/>
    <property type="match status" value="1"/>
</dbReference>
<dbReference type="Proteomes" id="UP000319671">
    <property type="component" value="Unassembled WGS sequence"/>
</dbReference>
<keyword evidence="2" id="KW-0413">Isomerase</keyword>
<proteinExistence type="predicted"/>
<comment type="caution">
    <text evidence="2">The sequence shown here is derived from an EMBL/GenBank/DDBJ whole genome shotgun (WGS) entry which is preliminary data.</text>
</comment>
<dbReference type="InterPro" id="IPR000086">
    <property type="entry name" value="NUDIX_hydrolase_dom"/>
</dbReference>
<evidence type="ECO:0000313" key="2">
    <source>
        <dbReference type="EMBL" id="TWE08223.1"/>
    </source>
</evidence>
<dbReference type="Gene3D" id="3.90.79.10">
    <property type="entry name" value="Nucleoside Triphosphate Pyrophosphohydrolase"/>
    <property type="match status" value="1"/>
</dbReference>
<dbReference type="InterPro" id="IPR015797">
    <property type="entry name" value="NUDIX_hydrolase-like_dom_sf"/>
</dbReference>
<evidence type="ECO:0000259" key="1">
    <source>
        <dbReference type="PROSITE" id="PS51462"/>
    </source>
</evidence>
<protein>
    <submittedName>
        <fullName evidence="2">Isopentenyldiphosphate isomerase</fullName>
    </submittedName>
</protein>
<dbReference type="AlphaFoldDB" id="A0A561DXX7"/>
<feature type="domain" description="Nudix hydrolase" evidence="1">
    <location>
        <begin position="29"/>
        <end position="164"/>
    </location>
</feature>
<keyword evidence="3" id="KW-1185">Reference proteome</keyword>
<dbReference type="SUPFAM" id="SSF55811">
    <property type="entry name" value="Nudix"/>
    <property type="match status" value="1"/>
</dbReference>
<gene>
    <name evidence="2" type="ORF">FB550_101239</name>
</gene>
<evidence type="ECO:0000313" key="3">
    <source>
        <dbReference type="Proteomes" id="UP000319671"/>
    </source>
</evidence>
<dbReference type="Pfam" id="PF00293">
    <property type="entry name" value="NUDIX"/>
    <property type="match status" value="1"/>
</dbReference>
<dbReference type="PROSITE" id="PS51462">
    <property type="entry name" value="NUDIX"/>
    <property type="match status" value="1"/>
</dbReference>
<dbReference type="PANTHER" id="PTHR10885">
    <property type="entry name" value="ISOPENTENYL-DIPHOSPHATE DELTA-ISOMERASE"/>
    <property type="match status" value="1"/>
</dbReference>
<dbReference type="GO" id="GO:0016853">
    <property type="term" value="F:isomerase activity"/>
    <property type="evidence" value="ECO:0007669"/>
    <property type="project" value="UniProtKB-KW"/>
</dbReference>
<dbReference type="RefSeq" id="WP_144561947.1">
    <property type="nucleotide sequence ID" value="NZ_VIVN01000001.1"/>
</dbReference>
<organism evidence="2 3">
    <name type="scientific">Neobacillus bataviensis</name>
    <dbReference type="NCBI Taxonomy" id="220685"/>
    <lineage>
        <taxon>Bacteria</taxon>
        <taxon>Bacillati</taxon>
        <taxon>Bacillota</taxon>
        <taxon>Bacilli</taxon>
        <taxon>Bacillales</taxon>
        <taxon>Bacillaceae</taxon>
        <taxon>Neobacillus</taxon>
    </lineage>
</organism>
<dbReference type="PANTHER" id="PTHR10885:SF0">
    <property type="entry name" value="ISOPENTENYL-DIPHOSPHATE DELTA-ISOMERASE"/>
    <property type="match status" value="1"/>
</dbReference>
<sequence length="203" mass="23376">MNTEQLKVFDQARNEMGVATREEVHKKGYWHEVFHCWFVSGDNLILQLRSELKKENPLLFDITAAGHLLAAETIEDGVREVKEELGVNLTFDELQPLGIIDYCSIQGDYIDNEIAHVFSYKCHLEIDELILQKEEVAGIVKVDFNDFRELWTGIKDVIRVAGYEIKADGSKHVIDKLVGREQFVPHPAGYYETIIEKIEKEIK</sequence>